<proteinExistence type="predicted"/>
<keyword evidence="5" id="KW-1185">Reference proteome</keyword>
<feature type="transmembrane region" description="Helical" evidence="1">
    <location>
        <begin position="84"/>
        <end position="105"/>
    </location>
</feature>
<reference evidence="2 5" key="1">
    <citation type="journal article" date="2018" name="Int. J. Syst. Evol. Microbiol.">
        <title>Draft Genome Sequence of Faecalimonas umbilicata JCM 30896T, an Acetate-Producing Bacterium Isolated from Human Feces.</title>
        <authorList>
            <person name="Sakamoto M."/>
            <person name="Ikeyama N."/>
            <person name="Yuki M."/>
            <person name="Ohkuma M."/>
        </authorList>
    </citation>
    <scope>NUCLEOTIDE SEQUENCE [LARGE SCALE GENOMIC DNA]</scope>
    <source>
        <strain evidence="2 5">EGH7</strain>
    </source>
</reference>
<sequence>MKIQQSKKQFLIFYMSGFLAGILYANMVSDSYLESYGVFSEYFLRQFQITEIIPEEYLGYLLRIRIIPVGVLLAAGCTRWKQMVVVVTLLWTGLASGIVLTSGILQLGATGIVICAVGVFPQIFFYLPAALVYLWYLYLSPQVRWNSGKSIFTGLMFLAGIALEAYINPVCLKAAIRLFVK</sequence>
<feature type="transmembrane region" description="Helical" evidence="1">
    <location>
        <begin position="12"/>
        <end position="29"/>
    </location>
</feature>
<evidence type="ECO:0000313" key="2">
    <source>
        <dbReference type="EMBL" id="GBU06307.1"/>
    </source>
</evidence>
<keyword evidence="1" id="KW-0472">Membrane</keyword>
<evidence type="ECO:0000256" key="1">
    <source>
        <dbReference type="SAM" id="Phobius"/>
    </source>
</evidence>
<reference evidence="3 4" key="2">
    <citation type="submission" date="2019-03" db="EMBL/GenBank/DDBJ databases">
        <title>Genomic Encyclopedia of Type Strains, Phase IV (KMG-IV): sequencing the most valuable type-strain genomes for metagenomic binning, comparative biology and taxonomic classification.</title>
        <authorList>
            <person name="Goeker M."/>
        </authorList>
    </citation>
    <scope>NUCLEOTIDE SEQUENCE [LARGE SCALE GENOMIC DNA]</scope>
    <source>
        <strain evidence="3 4">DSM 103426</strain>
    </source>
</reference>
<gene>
    <name evidence="3" type="ORF">EDD74_104109</name>
    <name evidence="2" type="ORF">FAEUMB_28480</name>
</gene>
<evidence type="ECO:0000313" key="3">
    <source>
        <dbReference type="EMBL" id="TCS69353.1"/>
    </source>
</evidence>
<comment type="caution">
    <text evidence="3">The sequence shown here is derived from an EMBL/GenBank/DDBJ whole genome shotgun (WGS) entry which is preliminary data.</text>
</comment>
<dbReference type="Proteomes" id="UP000702954">
    <property type="component" value="Unassembled WGS sequence"/>
</dbReference>
<name>A0A4R3JQY2_9FIRM</name>
<dbReference type="EMBL" id="BHEO01000008">
    <property type="protein sequence ID" value="GBU06307.1"/>
    <property type="molecule type" value="Genomic_DNA"/>
</dbReference>
<evidence type="ECO:0008006" key="6">
    <source>
        <dbReference type="Google" id="ProtNLM"/>
    </source>
</evidence>
<organism evidence="3 4">
    <name type="scientific">Faecalimonas umbilicata</name>
    <dbReference type="NCBI Taxonomy" id="1912855"/>
    <lineage>
        <taxon>Bacteria</taxon>
        <taxon>Bacillati</taxon>
        <taxon>Bacillota</taxon>
        <taxon>Clostridia</taxon>
        <taxon>Lachnospirales</taxon>
        <taxon>Lachnospiraceae</taxon>
        <taxon>Faecalimonas</taxon>
    </lineage>
</organism>
<accession>A0A4R3JQY2</accession>
<feature type="transmembrane region" description="Helical" evidence="1">
    <location>
        <begin position="150"/>
        <end position="167"/>
    </location>
</feature>
<evidence type="ECO:0000313" key="4">
    <source>
        <dbReference type="Proteomes" id="UP000294613"/>
    </source>
</evidence>
<feature type="transmembrane region" description="Helical" evidence="1">
    <location>
        <begin position="111"/>
        <end position="138"/>
    </location>
</feature>
<evidence type="ECO:0000313" key="5">
    <source>
        <dbReference type="Proteomes" id="UP000702954"/>
    </source>
</evidence>
<keyword evidence="1" id="KW-1133">Transmembrane helix</keyword>
<keyword evidence="1" id="KW-0812">Transmembrane</keyword>
<dbReference type="Proteomes" id="UP000294613">
    <property type="component" value="Unassembled WGS sequence"/>
</dbReference>
<protein>
    <recommendedName>
        <fullName evidence="6">Stage II sporulation protein M</fullName>
    </recommendedName>
</protein>
<dbReference type="EMBL" id="SLZV01000004">
    <property type="protein sequence ID" value="TCS69353.1"/>
    <property type="molecule type" value="Genomic_DNA"/>
</dbReference>
<dbReference type="AlphaFoldDB" id="A0A4R3JQY2"/>